<sequence>MGDGAYNKLQHELCVGMGFCGGLADGKPSHVDDFIPEGGVVTVDQFIQLLFQAEGDGYPANYDAKQSPQYEELKRIFVEQMGAVSVNASRLKWDV</sequence>
<dbReference type="Proteomes" id="UP000316343">
    <property type="component" value="Unassembled WGS sequence"/>
</dbReference>
<protein>
    <submittedName>
        <fullName evidence="1">Uncharacterized protein</fullName>
    </submittedName>
</protein>
<dbReference type="RefSeq" id="WP_142788771.1">
    <property type="nucleotide sequence ID" value="NZ_VHJK01000001.1"/>
</dbReference>
<reference evidence="1 2" key="1">
    <citation type="submission" date="2019-06" db="EMBL/GenBank/DDBJ databases">
        <title>Erythrobacter insulae sp. nov., isolated from a tidal flat.</title>
        <authorList>
            <person name="Yoon J.-H."/>
        </authorList>
    </citation>
    <scope>NUCLEOTIDE SEQUENCE [LARGE SCALE GENOMIC DNA]</scope>
    <source>
        <strain evidence="1 2">JBTF-M21</strain>
    </source>
</reference>
<dbReference type="EMBL" id="VHJK01000001">
    <property type="protein sequence ID" value="TRD12499.1"/>
    <property type="molecule type" value="Genomic_DNA"/>
</dbReference>
<proteinExistence type="predicted"/>
<gene>
    <name evidence="1" type="ORF">FGU71_11920</name>
</gene>
<evidence type="ECO:0000313" key="1">
    <source>
        <dbReference type="EMBL" id="TRD12499.1"/>
    </source>
</evidence>
<name>A0A547PEF1_9SPHN</name>
<organism evidence="1 2">
    <name type="scientific">Erythrobacter insulae</name>
    <dbReference type="NCBI Taxonomy" id="2584124"/>
    <lineage>
        <taxon>Bacteria</taxon>
        <taxon>Pseudomonadati</taxon>
        <taxon>Pseudomonadota</taxon>
        <taxon>Alphaproteobacteria</taxon>
        <taxon>Sphingomonadales</taxon>
        <taxon>Erythrobacteraceae</taxon>
        <taxon>Erythrobacter/Porphyrobacter group</taxon>
        <taxon>Erythrobacter</taxon>
    </lineage>
</organism>
<dbReference type="OrthoDB" id="7573556at2"/>
<keyword evidence="2" id="KW-1185">Reference proteome</keyword>
<evidence type="ECO:0000313" key="2">
    <source>
        <dbReference type="Proteomes" id="UP000316343"/>
    </source>
</evidence>
<accession>A0A547PEF1</accession>
<comment type="caution">
    <text evidence="1">The sequence shown here is derived from an EMBL/GenBank/DDBJ whole genome shotgun (WGS) entry which is preliminary data.</text>
</comment>
<dbReference type="AlphaFoldDB" id="A0A547PEF1"/>